<keyword evidence="9" id="KW-1185">Reference proteome</keyword>
<reference evidence="8 9" key="1">
    <citation type="submission" date="2020-03" db="EMBL/GenBank/DDBJ databases">
        <title>Genomic Encyclopedia of Type Strains, Phase IV (KMG-IV): sequencing the most valuable type-strain genomes for metagenomic binning, comparative biology and taxonomic classification.</title>
        <authorList>
            <person name="Goeker M."/>
        </authorList>
    </citation>
    <scope>NUCLEOTIDE SEQUENCE [LARGE SCALE GENOMIC DNA]</scope>
    <source>
        <strain evidence="8 9">DSM 25229</strain>
    </source>
</reference>
<dbReference type="SUPFAM" id="SSF54534">
    <property type="entry name" value="FKBP-like"/>
    <property type="match status" value="1"/>
</dbReference>
<evidence type="ECO:0000256" key="2">
    <source>
        <dbReference type="ARBA" id="ARBA00023110"/>
    </source>
</evidence>
<dbReference type="Pfam" id="PF00254">
    <property type="entry name" value="FKBP_C"/>
    <property type="match status" value="1"/>
</dbReference>
<sequence>MRISSLRPLLAAAASALFVPASAGAQPADTAPTQGTAYLNRQMTALAERHGADGWRVTPSGLRWRRIAGDGSGAHPGPTDQVTVHYVGTFADGREFDSSVARGEPATFPLNRVIDGWQEGVQLMGVGDKVEFAIPWQLAYGPVGKGPIPGGATLLFTVELLGIDPAG</sequence>
<accession>A0A7X5XRQ1</accession>
<feature type="domain" description="PPIase FKBP-type" evidence="7">
    <location>
        <begin position="79"/>
        <end position="164"/>
    </location>
</feature>
<dbReference type="AlphaFoldDB" id="A0A7X5XRQ1"/>
<keyword evidence="2 4" id="KW-0697">Rotamase</keyword>
<protein>
    <recommendedName>
        <fullName evidence="5">Peptidyl-prolyl cis-trans isomerase</fullName>
        <ecNumber evidence="5">5.2.1.8</ecNumber>
    </recommendedName>
</protein>
<dbReference type="GO" id="GO:0003755">
    <property type="term" value="F:peptidyl-prolyl cis-trans isomerase activity"/>
    <property type="evidence" value="ECO:0007669"/>
    <property type="project" value="UniProtKB-UniRule"/>
</dbReference>
<evidence type="ECO:0000256" key="3">
    <source>
        <dbReference type="ARBA" id="ARBA00023235"/>
    </source>
</evidence>
<dbReference type="InterPro" id="IPR001179">
    <property type="entry name" value="PPIase_FKBP_dom"/>
</dbReference>
<dbReference type="EMBL" id="JAATIT010000002">
    <property type="protein sequence ID" value="NJB90072.1"/>
    <property type="molecule type" value="Genomic_DNA"/>
</dbReference>
<evidence type="ECO:0000256" key="4">
    <source>
        <dbReference type="PROSITE-ProRule" id="PRU00277"/>
    </source>
</evidence>
<evidence type="ECO:0000259" key="7">
    <source>
        <dbReference type="PROSITE" id="PS50059"/>
    </source>
</evidence>
<comment type="caution">
    <text evidence="8">The sequence shown here is derived from an EMBL/GenBank/DDBJ whole genome shotgun (WGS) entry which is preliminary data.</text>
</comment>
<feature type="signal peptide" evidence="6">
    <location>
        <begin position="1"/>
        <end position="25"/>
    </location>
</feature>
<keyword evidence="6" id="KW-0732">Signal</keyword>
<evidence type="ECO:0000313" key="9">
    <source>
        <dbReference type="Proteomes" id="UP000535078"/>
    </source>
</evidence>
<dbReference type="InterPro" id="IPR044609">
    <property type="entry name" value="FKBP2/11"/>
</dbReference>
<gene>
    <name evidence="8" type="ORF">GGR90_002247</name>
</gene>
<dbReference type="InterPro" id="IPR046357">
    <property type="entry name" value="PPIase_dom_sf"/>
</dbReference>
<dbReference type="PANTHER" id="PTHR45779">
    <property type="entry name" value="PEPTIDYLPROLYL ISOMERASE"/>
    <property type="match status" value="1"/>
</dbReference>
<name>A0A7X5XRQ1_9SPHN</name>
<dbReference type="PANTHER" id="PTHR45779:SF7">
    <property type="entry name" value="PEPTIDYLPROLYL ISOMERASE"/>
    <property type="match status" value="1"/>
</dbReference>
<comment type="catalytic activity">
    <reaction evidence="1 4 5">
        <text>[protein]-peptidylproline (omega=180) = [protein]-peptidylproline (omega=0)</text>
        <dbReference type="Rhea" id="RHEA:16237"/>
        <dbReference type="Rhea" id="RHEA-COMP:10747"/>
        <dbReference type="Rhea" id="RHEA-COMP:10748"/>
        <dbReference type="ChEBI" id="CHEBI:83833"/>
        <dbReference type="ChEBI" id="CHEBI:83834"/>
        <dbReference type="EC" id="5.2.1.8"/>
    </reaction>
</comment>
<feature type="chain" id="PRO_5030796130" description="Peptidyl-prolyl cis-trans isomerase" evidence="6">
    <location>
        <begin position="26"/>
        <end position="167"/>
    </location>
</feature>
<dbReference type="Proteomes" id="UP000535078">
    <property type="component" value="Unassembled WGS sequence"/>
</dbReference>
<dbReference type="EC" id="5.2.1.8" evidence="5"/>
<evidence type="ECO:0000313" key="8">
    <source>
        <dbReference type="EMBL" id="NJB90072.1"/>
    </source>
</evidence>
<comment type="similarity">
    <text evidence="5">Belongs to the FKBP-type PPIase family.</text>
</comment>
<proteinExistence type="inferred from homology"/>
<keyword evidence="3 4" id="KW-0413">Isomerase</keyword>
<dbReference type="Gene3D" id="3.10.50.40">
    <property type="match status" value="1"/>
</dbReference>
<evidence type="ECO:0000256" key="5">
    <source>
        <dbReference type="RuleBase" id="RU003915"/>
    </source>
</evidence>
<evidence type="ECO:0000256" key="6">
    <source>
        <dbReference type="SAM" id="SignalP"/>
    </source>
</evidence>
<dbReference type="PROSITE" id="PS50059">
    <property type="entry name" value="FKBP_PPIASE"/>
    <property type="match status" value="1"/>
</dbReference>
<dbReference type="RefSeq" id="WP_167921503.1">
    <property type="nucleotide sequence ID" value="NZ_JAATIT010000002.1"/>
</dbReference>
<organism evidence="8 9">
    <name type="scientific">Sphingopyxis italica</name>
    <dbReference type="NCBI Taxonomy" id="1129133"/>
    <lineage>
        <taxon>Bacteria</taxon>
        <taxon>Pseudomonadati</taxon>
        <taxon>Pseudomonadota</taxon>
        <taxon>Alphaproteobacteria</taxon>
        <taxon>Sphingomonadales</taxon>
        <taxon>Sphingomonadaceae</taxon>
        <taxon>Sphingopyxis</taxon>
    </lineage>
</organism>
<evidence type="ECO:0000256" key="1">
    <source>
        <dbReference type="ARBA" id="ARBA00000971"/>
    </source>
</evidence>